<keyword evidence="4 8" id="KW-0812">Transmembrane</keyword>
<evidence type="ECO:0000256" key="8">
    <source>
        <dbReference type="HAMAP-Rule" id="MF_00911"/>
    </source>
</evidence>
<evidence type="ECO:0000256" key="4">
    <source>
        <dbReference type="ARBA" id="ARBA00022692"/>
    </source>
</evidence>
<dbReference type="AlphaFoldDB" id="A0AAU2H6F8"/>
<dbReference type="InterPro" id="IPR013685">
    <property type="entry name" value="POTRA_FtsQ_type"/>
</dbReference>
<dbReference type="Pfam" id="PF08478">
    <property type="entry name" value="POTRA_1"/>
    <property type="match status" value="1"/>
</dbReference>
<comment type="similarity">
    <text evidence="8">Belongs to the FtsQ/DivIB family. FtsQ subfamily.</text>
</comment>
<reference evidence="11" key="1">
    <citation type="submission" date="2022-10" db="EMBL/GenBank/DDBJ databases">
        <title>The complete genomes of actinobacterial strains from the NBC collection.</title>
        <authorList>
            <person name="Joergensen T.S."/>
            <person name="Alvarez Arevalo M."/>
            <person name="Sterndorff E.B."/>
            <person name="Faurdal D."/>
            <person name="Vuksanovic O."/>
            <person name="Mourched A.-S."/>
            <person name="Charusanti P."/>
            <person name="Shaw S."/>
            <person name="Blin K."/>
            <person name="Weber T."/>
        </authorList>
    </citation>
    <scope>NUCLEOTIDE SEQUENCE</scope>
    <source>
        <strain evidence="11">NBC_00060</strain>
    </source>
</reference>
<organism evidence="11">
    <name type="scientific">Streptomyces sp. NBC_00060</name>
    <dbReference type="NCBI Taxonomy" id="2975636"/>
    <lineage>
        <taxon>Bacteria</taxon>
        <taxon>Bacillati</taxon>
        <taxon>Actinomycetota</taxon>
        <taxon>Actinomycetes</taxon>
        <taxon>Kitasatosporales</taxon>
        <taxon>Streptomycetaceae</taxon>
        <taxon>Streptomyces</taxon>
    </lineage>
</organism>
<evidence type="ECO:0000256" key="1">
    <source>
        <dbReference type="ARBA" id="ARBA00004370"/>
    </source>
</evidence>
<evidence type="ECO:0000313" key="11">
    <source>
        <dbReference type="EMBL" id="WTU42917.1"/>
    </source>
</evidence>
<dbReference type="InterPro" id="IPR034746">
    <property type="entry name" value="POTRA"/>
</dbReference>
<dbReference type="EMBL" id="CP108253">
    <property type="protein sequence ID" value="WTU42917.1"/>
    <property type="molecule type" value="Genomic_DNA"/>
</dbReference>
<protein>
    <recommendedName>
        <fullName evidence="8">Cell division protein FtsQ</fullName>
    </recommendedName>
</protein>
<dbReference type="PANTHER" id="PTHR37820:SF1">
    <property type="entry name" value="CELL DIVISION PROTEIN FTSQ"/>
    <property type="match status" value="1"/>
</dbReference>
<evidence type="ECO:0000256" key="7">
    <source>
        <dbReference type="ARBA" id="ARBA00023306"/>
    </source>
</evidence>
<dbReference type="GO" id="GO:0043093">
    <property type="term" value="P:FtsZ-dependent cytokinesis"/>
    <property type="evidence" value="ECO:0007669"/>
    <property type="project" value="UniProtKB-UniRule"/>
</dbReference>
<evidence type="ECO:0000256" key="5">
    <source>
        <dbReference type="ARBA" id="ARBA00022989"/>
    </source>
</evidence>
<keyword evidence="6 8" id="KW-0472">Membrane</keyword>
<feature type="transmembrane region" description="Helical" evidence="8">
    <location>
        <begin position="40"/>
        <end position="59"/>
    </location>
</feature>
<evidence type="ECO:0000256" key="2">
    <source>
        <dbReference type="ARBA" id="ARBA00022475"/>
    </source>
</evidence>
<feature type="region of interest" description="Disordered" evidence="9">
    <location>
        <begin position="1"/>
        <end position="29"/>
    </location>
</feature>
<keyword evidence="2 8" id="KW-1003">Cell membrane</keyword>
<dbReference type="InterPro" id="IPR050487">
    <property type="entry name" value="FtsQ_DivIB"/>
</dbReference>
<comment type="function">
    <text evidence="8">Essential cell division protein.</text>
</comment>
<evidence type="ECO:0000259" key="10">
    <source>
        <dbReference type="PROSITE" id="PS51779"/>
    </source>
</evidence>
<evidence type="ECO:0000256" key="3">
    <source>
        <dbReference type="ARBA" id="ARBA00022618"/>
    </source>
</evidence>
<keyword evidence="3 8" id="KW-0132">Cell division</keyword>
<keyword evidence="7 8" id="KW-0131">Cell cycle</keyword>
<dbReference type="InterPro" id="IPR026579">
    <property type="entry name" value="FtsQ"/>
</dbReference>
<feature type="domain" description="POTRA" evidence="10">
    <location>
        <begin position="64"/>
        <end position="133"/>
    </location>
</feature>
<evidence type="ECO:0000256" key="9">
    <source>
        <dbReference type="SAM" id="MobiDB-lite"/>
    </source>
</evidence>
<dbReference type="GO" id="GO:0090529">
    <property type="term" value="P:cell septum assembly"/>
    <property type="evidence" value="ECO:0007669"/>
    <property type="project" value="InterPro"/>
</dbReference>
<name>A0AAU2H6F8_9ACTN</name>
<dbReference type="PROSITE" id="PS51779">
    <property type="entry name" value="POTRA"/>
    <property type="match status" value="1"/>
</dbReference>
<dbReference type="Pfam" id="PF03799">
    <property type="entry name" value="FtsQ_DivIB_C"/>
    <property type="match status" value="1"/>
</dbReference>
<evidence type="ECO:0000256" key="6">
    <source>
        <dbReference type="ARBA" id="ARBA00023136"/>
    </source>
</evidence>
<dbReference type="Gene3D" id="3.10.20.310">
    <property type="entry name" value="membrane protein fhac"/>
    <property type="match status" value="1"/>
</dbReference>
<comment type="subcellular location">
    <subcellularLocation>
        <location evidence="8">Cell membrane</location>
        <topology evidence="8">Single-pass type II membrane protein</topology>
    </subcellularLocation>
    <subcellularLocation>
        <location evidence="1">Membrane</location>
    </subcellularLocation>
    <text evidence="8">Localizes to the division septum.</text>
</comment>
<dbReference type="HAMAP" id="MF_00911">
    <property type="entry name" value="FtsQ_subfam"/>
    <property type="match status" value="1"/>
</dbReference>
<feature type="compositionally biased region" description="Low complexity" evidence="9">
    <location>
        <begin position="1"/>
        <end position="14"/>
    </location>
</feature>
<accession>A0AAU2H6F8</accession>
<keyword evidence="5 8" id="KW-1133">Transmembrane helix</keyword>
<dbReference type="GO" id="GO:0032153">
    <property type="term" value="C:cell division site"/>
    <property type="evidence" value="ECO:0007669"/>
    <property type="project" value="UniProtKB-UniRule"/>
</dbReference>
<dbReference type="InterPro" id="IPR005548">
    <property type="entry name" value="Cell_div_FtsQ/DivIB_C"/>
</dbReference>
<sequence length="267" mass="28296">MAGQATARRGAGQAKKSGPSGPRRPGAGRLRLRLPARRRLLLILATAVVLGAAVVWVLYGSTWLRVEQVETTGTEVLTPAEVEAVAAVPVGSPLVSVDTGAIEARLLRKLPRLDSVEVGRSWPHGITLDVTERKPVLLMKKGANFTEVDAKGVRFATVAKAPAHVPLLDLNPDNSASLRRFPADALVREAVKVAGELPSAVAKDTHLVRVTSYDAVSLELSRGRTVLWGSDEEGELKARTLVALMKAAPRARYFDVSAPTAPAASGS</sequence>
<dbReference type="PANTHER" id="PTHR37820">
    <property type="entry name" value="CELL DIVISION PROTEIN DIVIB"/>
    <property type="match status" value="1"/>
</dbReference>
<dbReference type="GO" id="GO:0005886">
    <property type="term" value="C:plasma membrane"/>
    <property type="evidence" value="ECO:0007669"/>
    <property type="project" value="UniProtKB-SubCell"/>
</dbReference>
<gene>
    <name evidence="8" type="primary">ftsQ</name>
    <name evidence="11" type="ORF">OHV25_26700</name>
</gene>
<proteinExistence type="inferred from homology"/>